<comment type="caution">
    <text evidence="2">The sequence shown here is derived from an EMBL/GenBank/DDBJ whole genome shotgun (WGS) entry which is preliminary data.</text>
</comment>
<dbReference type="RefSeq" id="WP_340368482.1">
    <property type="nucleotide sequence ID" value="NZ_JBBKZV010000072.1"/>
</dbReference>
<proteinExistence type="predicted"/>
<dbReference type="EMBL" id="JBBKZV010000072">
    <property type="protein sequence ID" value="MEJ8827460.1"/>
    <property type="molecule type" value="Genomic_DNA"/>
</dbReference>
<protein>
    <submittedName>
        <fullName evidence="2">Uncharacterized protein</fullName>
    </submittedName>
</protein>
<organism evidence="2 3">
    <name type="scientific">Variovorax humicola</name>
    <dbReference type="NCBI Taxonomy" id="1769758"/>
    <lineage>
        <taxon>Bacteria</taxon>
        <taxon>Pseudomonadati</taxon>
        <taxon>Pseudomonadota</taxon>
        <taxon>Betaproteobacteria</taxon>
        <taxon>Burkholderiales</taxon>
        <taxon>Comamonadaceae</taxon>
        <taxon>Variovorax</taxon>
    </lineage>
</organism>
<dbReference type="Proteomes" id="UP001363010">
    <property type="component" value="Unassembled WGS sequence"/>
</dbReference>
<gene>
    <name evidence="2" type="ORF">WKW80_36720</name>
</gene>
<accession>A0ABU8WBW9</accession>
<name>A0ABU8WBW9_9BURK</name>
<evidence type="ECO:0000313" key="2">
    <source>
        <dbReference type="EMBL" id="MEJ8827460.1"/>
    </source>
</evidence>
<keyword evidence="3" id="KW-1185">Reference proteome</keyword>
<reference evidence="2 3" key="1">
    <citation type="submission" date="2024-03" db="EMBL/GenBank/DDBJ databases">
        <title>Novel species of the genus Variovorax.</title>
        <authorList>
            <person name="Liu Q."/>
            <person name="Xin Y.-H."/>
        </authorList>
    </citation>
    <scope>NUCLEOTIDE SEQUENCE [LARGE SCALE GENOMIC DNA]</scope>
    <source>
        <strain evidence="2 3">KACC 18501</strain>
    </source>
</reference>
<feature type="chain" id="PRO_5045255392" evidence="1">
    <location>
        <begin position="18"/>
        <end position="164"/>
    </location>
</feature>
<evidence type="ECO:0000256" key="1">
    <source>
        <dbReference type="SAM" id="SignalP"/>
    </source>
</evidence>
<keyword evidence="1" id="KW-0732">Signal</keyword>
<evidence type="ECO:0000313" key="3">
    <source>
        <dbReference type="Proteomes" id="UP001363010"/>
    </source>
</evidence>
<sequence>MKNLCFLKLSVGVAVFAALQTPHLVVAQQAPPGPIDQTFVINPGDAPYACNFPLQGHIQGKTGTLTLPGPRFITLTTSPNQNVTLTNLNTKETVTLNITGTTKFHEDQSFNKVYVVNGRNLLGDPVAGLVLGIGNFNFIFDQGGNLITPLNGTGRLLPVCPMLE</sequence>
<feature type="signal peptide" evidence="1">
    <location>
        <begin position="1"/>
        <end position="17"/>
    </location>
</feature>